<reference evidence="10" key="1">
    <citation type="submission" date="2022-07" db="EMBL/GenBank/DDBJ databases">
        <title>Taxonomy of Novel Oxalotrophic and Methylotrophic Bacteria.</title>
        <authorList>
            <person name="Sahin N."/>
            <person name="Tani A."/>
        </authorList>
    </citation>
    <scope>NUCLEOTIDE SEQUENCE</scope>
    <source>
        <strain evidence="10">Y10</strain>
    </source>
</reference>
<dbReference type="PANTHER" id="PTHR30509:SF9">
    <property type="entry name" value="MULTIDRUG RESISTANCE PROTEIN MDTO"/>
    <property type="match status" value="1"/>
</dbReference>
<feature type="transmembrane region" description="Helical" evidence="7">
    <location>
        <begin position="73"/>
        <end position="91"/>
    </location>
</feature>
<keyword evidence="2" id="KW-1003">Cell membrane</keyword>
<gene>
    <name evidence="10" type="ORF">Y10_14950</name>
</gene>
<evidence type="ECO:0000256" key="5">
    <source>
        <dbReference type="ARBA" id="ARBA00023136"/>
    </source>
</evidence>
<protein>
    <submittedName>
        <fullName evidence="10">TIGR01666 family membrane protein</fullName>
    </submittedName>
</protein>
<comment type="caution">
    <text evidence="10">The sequence shown here is derived from an EMBL/GenBank/DDBJ whole genome shotgun (WGS) entry which is preliminary data.</text>
</comment>
<dbReference type="EMBL" id="BRVO01000001">
    <property type="protein sequence ID" value="GLB49127.1"/>
    <property type="molecule type" value="Genomic_DNA"/>
</dbReference>
<dbReference type="RefSeq" id="WP_281764740.1">
    <property type="nucleotide sequence ID" value="NZ_BRVO01000001.1"/>
</dbReference>
<feature type="transmembrane region" description="Helical" evidence="7">
    <location>
        <begin position="28"/>
        <end position="61"/>
    </location>
</feature>
<name>A0ABQ5MIA1_9FLAO</name>
<evidence type="ECO:0000313" key="10">
    <source>
        <dbReference type="EMBL" id="GLB49127.1"/>
    </source>
</evidence>
<keyword evidence="5 7" id="KW-0472">Membrane</keyword>
<dbReference type="InterPro" id="IPR032692">
    <property type="entry name" value="YccS_N"/>
</dbReference>
<feature type="transmembrane region" description="Helical" evidence="7">
    <location>
        <begin position="441"/>
        <end position="472"/>
    </location>
</feature>
<feature type="domain" description="Integral membrane bound transporter" evidence="9">
    <location>
        <begin position="400"/>
        <end position="520"/>
    </location>
</feature>
<proteinExistence type="inferred from homology"/>
<evidence type="ECO:0000256" key="6">
    <source>
        <dbReference type="ARBA" id="ARBA00043993"/>
    </source>
</evidence>
<dbReference type="InterPro" id="IPR049453">
    <property type="entry name" value="Memb_transporter_dom"/>
</dbReference>
<keyword evidence="3 7" id="KW-0812">Transmembrane</keyword>
<organism evidence="10 11">
    <name type="scientific">Neptunitalea lumnitzerae</name>
    <dbReference type="NCBI Taxonomy" id="2965509"/>
    <lineage>
        <taxon>Bacteria</taxon>
        <taxon>Pseudomonadati</taxon>
        <taxon>Bacteroidota</taxon>
        <taxon>Flavobacteriia</taxon>
        <taxon>Flavobacteriales</taxon>
        <taxon>Flavobacteriaceae</taxon>
        <taxon>Neptunitalea</taxon>
    </lineage>
</organism>
<dbReference type="Proteomes" id="UP001143543">
    <property type="component" value="Unassembled WGS sequence"/>
</dbReference>
<feature type="transmembrane region" description="Helical" evidence="7">
    <location>
        <begin position="148"/>
        <end position="167"/>
    </location>
</feature>
<keyword evidence="11" id="KW-1185">Reference proteome</keyword>
<comment type="subcellular location">
    <subcellularLocation>
        <location evidence="1">Cell membrane</location>
        <topology evidence="1">Multi-pass membrane protein</topology>
    </subcellularLocation>
</comment>
<evidence type="ECO:0000256" key="4">
    <source>
        <dbReference type="ARBA" id="ARBA00022989"/>
    </source>
</evidence>
<keyword evidence="4 7" id="KW-1133">Transmembrane helix</keyword>
<evidence type="ECO:0000256" key="7">
    <source>
        <dbReference type="SAM" id="Phobius"/>
    </source>
</evidence>
<accession>A0ABQ5MIA1</accession>
<evidence type="ECO:0000259" key="9">
    <source>
        <dbReference type="Pfam" id="PF13515"/>
    </source>
</evidence>
<sequence length="700" mass="79987">MKKIHQQLRALWIQKFWTKPNNLWALKVLVSIACLLIPCIIAGESSIGATLSLGVVAMALSETDVHPRAKLKAVLVTYIVFVFVTAMVELLRLNPLIFGIWLAVFTFSFTLLGGLSARYQGITYGAILISVYTMLGAGYGHPWYFQPIVMPLGGLIYAIVSLGIAYAHPWRLLEEQISFGFTKMAEYVALKATLFPSTKDNQEEIRNELALKNIEVSQKINQIKADLHSFAAASSDKSLPRITIFFDRWYKLQEIQRRATSSHEEYYVLSEHAENEELITGLGQMMKEIAKAIQLYGDSILTETTYEHPVSLTWTKKALTELFQRNKENPQYKAMSLLFSNISELERILQTIDDETLVTEADAASFKKKPALVPLKKLANPKHLRFKHAIRLMLCLVIGYVLKYYFQFEKGDWILLTSMLVLQQTYSATRQRILYRIFGTIIGVVLGISIAHIISNVQGQIIVLLISAYLFFKYVRTVYTIAVIFITTFVLEIFDILGNIGVLVMQPRLIDTLIGTALAYISIRLLWPNWTYKQLPVLIETAIGKNKRYFDGVFKQEVDYATYLHYQRTANNADNQLTEAWRGMRFEPKGKQKLLESARNFTYFNHSLLSYISAFGAHHYKNPLSKEEYNYCKQISALLDVIHENKNLLLSNFEALDAQSANLVEELNSLKETSELKSIVILHNIAKITHELLWETKRLN</sequence>
<dbReference type="PANTHER" id="PTHR30509">
    <property type="entry name" value="P-HYDROXYBENZOIC ACID EFFLUX PUMP SUBUNIT-RELATED"/>
    <property type="match status" value="1"/>
</dbReference>
<feature type="transmembrane region" description="Helical" evidence="7">
    <location>
        <begin position="97"/>
        <end position="115"/>
    </location>
</feature>
<comment type="similarity">
    <text evidence="6">Belongs to the YccS/YhfK family.</text>
</comment>
<evidence type="ECO:0000259" key="8">
    <source>
        <dbReference type="Pfam" id="PF12805"/>
    </source>
</evidence>
<evidence type="ECO:0000256" key="2">
    <source>
        <dbReference type="ARBA" id="ARBA00022475"/>
    </source>
</evidence>
<evidence type="ECO:0000256" key="1">
    <source>
        <dbReference type="ARBA" id="ARBA00004651"/>
    </source>
</evidence>
<dbReference type="Pfam" id="PF13515">
    <property type="entry name" value="FUSC_2"/>
    <property type="match status" value="1"/>
</dbReference>
<feature type="transmembrane region" description="Helical" evidence="7">
    <location>
        <begin position="122"/>
        <end position="142"/>
    </location>
</feature>
<evidence type="ECO:0000256" key="3">
    <source>
        <dbReference type="ARBA" id="ARBA00022692"/>
    </source>
</evidence>
<feature type="transmembrane region" description="Helical" evidence="7">
    <location>
        <begin position="478"/>
        <end position="497"/>
    </location>
</feature>
<dbReference type="Pfam" id="PF12805">
    <property type="entry name" value="FUSC-like"/>
    <property type="match status" value="1"/>
</dbReference>
<evidence type="ECO:0000313" key="11">
    <source>
        <dbReference type="Proteomes" id="UP001143543"/>
    </source>
</evidence>
<feature type="domain" description="Integral membrane protein YccS N-terminal" evidence="8">
    <location>
        <begin position="74"/>
        <end position="347"/>
    </location>
</feature>